<dbReference type="InterPro" id="IPR027417">
    <property type="entry name" value="P-loop_NTPase"/>
</dbReference>
<evidence type="ECO:0000259" key="2">
    <source>
        <dbReference type="Pfam" id="PF07057"/>
    </source>
</evidence>
<protein>
    <submittedName>
        <fullName evidence="6">MobF family relaxase</fullName>
    </submittedName>
</protein>
<dbReference type="Pfam" id="PF07057">
    <property type="entry name" value="TraI_C"/>
    <property type="match status" value="1"/>
</dbReference>
<evidence type="ECO:0000313" key="7">
    <source>
        <dbReference type="Proteomes" id="UP001306592"/>
    </source>
</evidence>
<accession>A0ABU8DL14</accession>
<evidence type="ECO:0000259" key="4">
    <source>
        <dbReference type="Pfam" id="PF18340"/>
    </source>
</evidence>
<dbReference type="Gene3D" id="3.40.50.300">
    <property type="entry name" value="P-loop containing nucleotide triphosphate hydrolases"/>
    <property type="match status" value="1"/>
</dbReference>
<feature type="compositionally biased region" description="Basic and acidic residues" evidence="1">
    <location>
        <begin position="281"/>
        <end position="294"/>
    </location>
</feature>
<evidence type="ECO:0000259" key="3">
    <source>
        <dbReference type="Pfam" id="PF08751"/>
    </source>
</evidence>
<comment type="caution">
    <text evidence="6">The sequence shown here is derived from an EMBL/GenBank/DDBJ whole genome shotgun (WGS) entry which is preliminary data.</text>
</comment>
<evidence type="ECO:0000256" key="1">
    <source>
        <dbReference type="SAM" id="MobiDB-lite"/>
    </source>
</evidence>
<feature type="domain" description="TraI helicase-associated ssDBD N-terminal" evidence="5">
    <location>
        <begin position="486"/>
        <end position="576"/>
    </location>
</feature>
<feature type="compositionally biased region" description="Basic and acidic residues" evidence="1">
    <location>
        <begin position="1795"/>
        <end position="1807"/>
    </location>
</feature>
<evidence type="ECO:0000313" key="6">
    <source>
        <dbReference type="EMBL" id="MEI2684199.1"/>
    </source>
</evidence>
<dbReference type="Pfam" id="PF08751">
    <property type="entry name" value="TrwC"/>
    <property type="match status" value="1"/>
</dbReference>
<keyword evidence="7" id="KW-1185">Reference proteome</keyword>
<dbReference type="InterPro" id="IPR054558">
    <property type="entry name" value="TraI_hel_assoc_DBD_N"/>
</dbReference>
<feature type="region of interest" description="Disordered" evidence="1">
    <location>
        <begin position="271"/>
        <end position="319"/>
    </location>
</feature>
<feature type="domain" description="DNA helicase TraI type C-terminal" evidence="2">
    <location>
        <begin position="1468"/>
        <end position="1618"/>
    </location>
</feature>
<sequence length="1817" mass="196508">MMTVAPVASAAGAADYYSSKDNYYFLGDLDSQWLGEGAKQLGLGGPVDLDAFTDLLHGRLPNGVELGREVQGNHVHRPGHDLTFSAPKSVSLLILAGGDRRLLEAHHEAVKETLAIIEQNVSARHTKDGVTSIVPTGKMVAALFTHDTSRNLDPQIHTHAVLANVTELEGSWKALATDYVHGAGFIETVYRHQTTFGKIYRNRLKDRVEGMGFETALTGDPHDMWEIKGIPDTVLEAFSTRHHELTSAVGEDASLKSRDVAALDTRRAKRAPEFYEPEADVPEREVTQRDDRQKAAFGPVNDAATAEQAQEMTPGERTEAGRRRLLERWNSQILGLGFDLKEFQTSVQAPPVREQAEPVAADAMQSVREAISVLSDSRTRFTYGDLLMTAHETGPGVKETPALRAAIDEAIRDNQLVPLDREKGVFTSHIHLLDELSVQQLADGLVKEGRVVDFRVPEKDAPGRLASVEHAPVAILNAPSSVGLLREVAEDLVTMSLARGREVQVLTSSAERRLTMAKSPLLQDRLLSRSGVKDATFSLAPHSTLVVEGAERLGLKEMLVLTGEAHEKQVQLLFLDSAGRQANGSAISVLESAGVERHALTEPAPGLEARVISISDKRDRYRALAERFADLSGPDAPVTAVVVGQREQKQLTGIIRDALQNAGKLEREGITVESRTPVFLDTKTRRLAGSYRPGMVLEDRSGKNETRHYTVDRVHPDTRMLSLVDGDGVLSRVKLSGLTGDWRAFTTENISVAKGEQLFALAADKASGLKARDRMTVTAAEPGKLTVMREGSSRALTLQAGQPLYVTHGWVAAPGSRDNERGVVLASLNSRELNAGTLNALAQSGDRAEIFTGEAQNRAEDRLSRMRPGSSPLTLVQKASGEATPEGGIRALNAGLMNDAQKAVSRAVAQMPQVTFTRTGLLKEAMTFSDAVPALSEEIARQVKSGDLMAVRGGSDATYVARATWEMEKSILRDITDGKGAVTPLIKQVDAGVLDGLTAGQQSATRLVLESADRFTLVQGYAGTGKTTQFRAVKAATDTLPEGQKPVITGLAPTHRAVKEMRDAGIEAQTMKSFVLDWQQRTAAGEDVRFGNVLFLIDEASMLGNQDTAAAYRAITAGSGRAVTVGDVAQLTSPESGEAFRLQQERSPADVAIMKEIVRQRNEDLKSAVYSVIDNRAATALEQINRVSPDVVMREDGAIAPAQSVMESKNPVAEIVSDYVSRTPAARAETMIITQLNADRQAVNAGIHAALAQRGELGSLEVTVPVLARIGGGRHDFSRIADWKAGQVVLENDRYLSVMAVDPGTDKVVLRDEDGRTRWFSPAELNATGIEVFERQSIGVREGDSLLFNKTQKSAGHSAHEHYRVEKVKEDGTLTLRSATEVKTLRPEDTLADRHIDYAWAVTGYGAEGASSKYVIALEGTEGSRERMSGMRAFYISISRAKEHVQIWTDGVNDWLKTLKQGDNGPKTAHDALAPEKERQQAKAIWAMGQPLRKTAAGRTWSKSEGLAQGALTARVIPSTRRFPELHLAVPVYDGNGKTAGLAMQPLNTKGDVKLTGEVRMVTTERAQGAVVQLSRNGETRVVSSLEEALTVARANPMSGVVWQTGDEPPSAQMLKMSRGEVPQPVRAVEMAARVRSVAAELERSGQVPDIASLTADKREALDAFILQQVRNELAAGSAVPGDIELPVRSVPDLSAAIRDVLGTLSNTSSATVPIQSAADALRPEMPDVALPAGSGTESAGSVPPSVIRELQDELQQTLRPPEKDPALNVSTQALDAASRDLNRRQDISLPQAGERGREMEHGELSHDGQCYNQKER</sequence>
<dbReference type="Pfam" id="PF18340">
    <property type="entry name" value="TraI_2B"/>
    <property type="match status" value="1"/>
</dbReference>
<dbReference type="SUPFAM" id="SSF52540">
    <property type="entry name" value="P-loop containing nucleoside triphosphate hydrolases"/>
    <property type="match status" value="1"/>
</dbReference>
<feature type="region of interest" description="Disordered" evidence="1">
    <location>
        <begin position="1759"/>
        <end position="1817"/>
    </location>
</feature>
<dbReference type="InterPro" id="IPR009767">
    <property type="entry name" value="DNA_helicase_TraI_C"/>
</dbReference>
<feature type="domain" description="TrwC relaxase" evidence="3">
    <location>
        <begin position="11"/>
        <end position="272"/>
    </location>
</feature>
<dbReference type="InterPro" id="IPR014059">
    <property type="entry name" value="TraI/TrwC_relax"/>
</dbReference>
<dbReference type="EMBL" id="JBANEI010000022">
    <property type="protein sequence ID" value="MEI2684199.1"/>
    <property type="molecule type" value="Genomic_DNA"/>
</dbReference>
<dbReference type="InterPro" id="IPR014862">
    <property type="entry name" value="TrwC"/>
</dbReference>
<dbReference type="InterPro" id="IPR040668">
    <property type="entry name" value="TraI_2B"/>
</dbReference>
<feature type="compositionally biased region" description="Basic and acidic residues" evidence="1">
    <location>
        <begin position="1778"/>
        <end position="1787"/>
    </location>
</feature>
<dbReference type="NCBIfam" id="NF041492">
    <property type="entry name" value="MobF"/>
    <property type="match status" value="1"/>
</dbReference>
<dbReference type="Proteomes" id="UP001306592">
    <property type="component" value="Unassembled WGS sequence"/>
</dbReference>
<feature type="domain" description="TraI 2B/2B-like" evidence="4">
    <location>
        <begin position="675"/>
        <end position="752"/>
    </location>
</feature>
<proteinExistence type="predicted"/>
<organism evidence="6 7">
    <name type="scientific">Erwinia aphidicola</name>
    <dbReference type="NCBI Taxonomy" id="68334"/>
    <lineage>
        <taxon>Bacteria</taxon>
        <taxon>Pseudomonadati</taxon>
        <taxon>Pseudomonadota</taxon>
        <taxon>Gammaproteobacteria</taxon>
        <taxon>Enterobacterales</taxon>
        <taxon>Erwiniaceae</taxon>
        <taxon>Erwinia</taxon>
    </lineage>
</organism>
<dbReference type="Pfam" id="PF22232">
    <property type="entry name" value="TraI_hel_assoc_N"/>
    <property type="match status" value="1"/>
</dbReference>
<dbReference type="NCBIfam" id="TIGR02686">
    <property type="entry name" value="relax_trwC"/>
    <property type="match status" value="1"/>
</dbReference>
<evidence type="ECO:0000259" key="5">
    <source>
        <dbReference type="Pfam" id="PF22232"/>
    </source>
</evidence>
<gene>
    <name evidence="6" type="primary">mobF</name>
    <name evidence="6" type="ORF">V8N49_21410</name>
</gene>
<dbReference type="SUPFAM" id="SSF55464">
    <property type="entry name" value="Origin of replication-binding domain, RBD-like"/>
    <property type="match status" value="1"/>
</dbReference>
<name>A0ABU8DL14_ERWAP</name>
<reference evidence="6 7" key="1">
    <citation type="submission" date="2024-02" db="EMBL/GenBank/DDBJ databases">
        <title>First report Erwinia aphidicola in onion in Chile.</title>
        <authorList>
            <person name="Valenzuela M."/>
            <person name="Pena M."/>
            <person name="Dutta B."/>
        </authorList>
    </citation>
    <scope>NUCLEOTIDE SEQUENCE [LARGE SCALE GENOMIC DNA]</scope>
    <source>
        <strain evidence="6 7">QCJ3A</strain>
    </source>
</reference>
<dbReference type="Pfam" id="PF13604">
    <property type="entry name" value="AAA_30"/>
    <property type="match status" value="1"/>
</dbReference>
<dbReference type="RefSeq" id="WP_336203780.1">
    <property type="nucleotide sequence ID" value="NZ_JBANEI010000022.1"/>
</dbReference>